<sequence>MSVIVRVKNTEKNYILLGTGYGAYKAITPSFLGGNLFPNEEEGTLPMAAVCDNSGNILWLNSDSLQVIEIDGVKISDINL</sequence>
<organism evidence="1 2">
    <name type="scientific">Sedimentibacter saalensis</name>
    <dbReference type="NCBI Taxonomy" id="130788"/>
    <lineage>
        <taxon>Bacteria</taxon>
        <taxon>Bacillati</taxon>
        <taxon>Bacillota</taxon>
        <taxon>Tissierellia</taxon>
        <taxon>Sedimentibacter</taxon>
    </lineage>
</organism>
<proteinExistence type="predicted"/>
<dbReference type="AlphaFoldDB" id="A0A562JEL9"/>
<dbReference type="OrthoDB" id="2606895at2"/>
<keyword evidence="2" id="KW-1185">Reference proteome</keyword>
<accession>A0A562JEL9</accession>
<evidence type="ECO:0000313" key="1">
    <source>
        <dbReference type="EMBL" id="TWH81619.1"/>
    </source>
</evidence>
<comment type="caution">
    <text evidence="1">The sequence shown here is derived from an EMBL/GenBank/DDBJ whole genome shotgun (WGS) entry which is preliminary data.</text>
</comment>
<gene>
    <name evidence="1" type="ORF">LY60_01373</name>
</gene>
<protein>
    <submittedName>
        <fullName evidence="1">Uncharacterized protein</fullName>
    </submittedName>
</protein>
<reference evidence="1 2" key="1">
    <citation type="submission" date="2019-07" db="EMBL/GenBank/DDBJ databases">
        <title>Genomic Encyclopedia of Type Strains, Phase I: the one thousand microbial genomes (KMG-I) project.</title>
        <authorList>
            <person name="Kyrpides N."/>
        </authorList>
    </citation>
    <scope>NUCLEOTIDE SEQUENCE [LARGE SCALE GENOMIC DNA]</scope>
    <source>
        <strain evidence="1 2">DSM 13558</strain>
    </source>
</reference>
<dbReference type="Proteomes" id="UP000315343">
    <property type="component" value="Unassembled WGS sequence"/>
</dbReference>
<dbReference type="RefSeq" id="WP_145081672.1">
    <property type="nucleotide sequence ID" value="NZ_DAMBUX010000041.1"/>
</dbReference>
<name>A0A562JEL9_9FIRM</name>
<evidence type="ECO:0000313" key="2">
    <source>
        <dbReference type="Proteomes" id="UP000315343"/>
    </source>
</evidence>
<dbReference type="EMBL" id="VLKH01000003">
    <property type="protein sequence ID" value="TWH81619.1"/>
    <property type="molecule type" value="Genomic_DNA"/>
</dbReference>